<feature type="transmembrane region" description="Helical" evidence="2">
    <location>
        <begin position="97"/>
        <end position="117"/>
    </location>
</feature>
<accession>S3DB42</accession>
<evidence type="ECO:0000256" key="1">
    <source>
        <dbReference type="SAM" id="MobiDB-lite"/>
    </source>
</evidence>
<dbReference type="STRING" id="1116229.S3DB42"/>
<dbReference type="GeneID" id="19464084"/>
<dbReference type="eggNOG" id="ENOG502RYMG">
    <property type="taxonomic scope" value="Eukaryota"/>
</dbReference>
<evidence type="ECO:0000313" key="4">
    <source>
        <dbReference type="Proteomes" id="UP000016922"/>
    </source>
</evidence>
<organism evidence="3 4">
    <name type="scientific">Glarea lozoyensis (strain ATCC 20868 / MF5171)</name>
    <dbReference type="NCBI Taxonomy" id="1116229"/>
    <lineage>
        <taxon>Eukaryota</taxon>
        <taxon>Fungi</taxon>
        <taxon>Dikarya</taxon>
        <taxon>Ascomycota</taxon>
        <taxon>Pezizomycotina</taxon>
        <taxon>Leotiomycetes</taxon>
        <taxon>Helotiales</taxon>
        <taxon>Helotiaceae</taxon>
        <taxon>Glarea</taxon>
    </lineage>
</organism>
<dbReference type="OrthoDB" id="202545at2759"/>
<keyword evidence="2" id="KW-0472">Membrane</keyword>
<feature type="region of interest" description="Disordered" evidence="1">
    <location>
        <begin position="396"/>
        <end position="421"/>
    </location>
</feature>
<dbReference type="Proteomes" id="UP000016922">
    <property type="component" value="Unassembled WGS sequence"/>
</dbReference>
<dbReference type="HOGENOM" id="CLU_023866_2_0_1"/>
<dbReference type="PANTHER" id="PTHR42044">
    <property type="entry name" value="DUF676 DOMAIN-CONTAINING PROTEIN-RELATED"/>
    <property type="match status" value="1"/>
</dbReference>
<keyword evidence="2" id="KW-1133">Transmembrane helix</keyword>
<dbReference type="AlphaFoldDB" id="S3DB42"/>
<feature type="compositionally biased region" description="Polar residues" evidence="1">
    <location>
        <begin position="396"/>
        <end position="406"/>
    </location>
</feature>
<gene>
    <name evidence="3" type="ORF">GLAREA_05029</name>
</gene>
<keyword evidence="2" id="KW-0812">Transmembrane</keyword>
<evidence type="ECO:0000256" key="2">
    <source>
        <dbReference type="SAM" id="Phobius"/>
    </source>
</evidence>
<dbReference type="SUPFAM" id="SSF53474">
    <property type="entry name" value="alpha/beta-Hydrolases"/>
    <property type="match status" value="1"/>
</dbReference>
<dbReference type="KEGG" id="glz:GLAREA_05029"/>
<protein>
    <submittedName>
        <fullName evidence="3">Alpha/beta-Hydrolase</fullName>
    </submittedName>
</protein>
<dbReference type="EMBL" id="KE145353">
    <property type="protein sequence ID" value="EPE35692.1"/>
    <property type="molecule type" value="Genomic_DNA"/>
</dbReference>
<dbReference type="OMA" id="RLWSYRN"/>
<keyword evidence="3" id="KW-0378">Hydrolase</keyword>
<reference evidence="3 4" key="1">
    <citation type="journal article" date="2013" name="BMC Genomics">
        <title>Genomics-driven discovery of the pneumocandin biosynthetic gene cluster in the fungus Glarea lozoyensis.</title>
        <authorList>
            <person name="Chen L."/>
            <person name="Yue Q."/>
            <person name="Zhang X."/>
            <person name="Xiang M."/>
            <person name="Wang C."/>
            <person name="Li S."/>
            <person name="Che Y."/>
            <person name="Ortiz-Lopez F.J."/>
            <person name="Bills G.F."/>
            <person name="Liu X."/>
            <person name="An Z."/>
        </authorList>
    </citation>
    <scope>NUCLEOTIDE SEQUENCE [LARGE SCALE GENOMIC DNA]</scope>
    <source>
        <strain evidence="4">ATCC 20868 / MF5171</strain>
    </source>
</reference>
<proteinExistence type="predicted"/>
<sequence length="482" mass="54992">MTGIKFYGSQVGSKIKLTHQTSNEPISLLYHDILTALKSAPEIIYIFWPIWPALSGDFCELAPTRANFWAIFLHVVLFVMQVPFVLSVPLWILLPGWTVIIGVAVFMVLNNLVAYLLNGPKKEFRSGEKFAKKRSEHEGEEWVFMNGVAAGEHWLQRNIDRIALTFGRPVTGLHNKTNGIVFDVLQVLWQRNFRYATTDVRKHFTILKALLFDPDTKKLVFMMHSQGAIEGGMIIDLLLQEIPQDLLAKLEVYTFGCAANHFNNPRRHVRGSEAEHSHSQKCLDKDRDPGKAIHHIEHYCHTKDFVARWGILHYINPGITEPDFPRFMGRVFQREGSGHMFGQHYFDNMFPLEPAPTKDGGIGQSGFLGADEKKNAFMNEDVEWVGKTRVGRQENLETSATTTDGTTPEFYDEESSDDEGKVGIFDESPINSRQSTFNSGFVNGEGRRAYKVRNLSRLWQYRNGKCPRVDRVDVKVQRMRTA</sequence>
<dbReference type="GO" id="GO:0016787">
    <property type="term" value="F:hydrolase activity"/>
    <property type="evidence" value="ECO:0007669"/>
    <property type="project" value="UniProtKB-KW"/>
</dbReference>
<dbReference type="InterPro" id="IPR029058">
    <property type="entry name" value="AB_hydrolase_fold"/>
</dbReference>
<feature type="transmembrane region" description="Helical" evidence="2">
    <location>
        <begin position="68"/>
        <end position="91"/>
    </location>
</feature>
<dbReference type="PANTHER" id="PTHR42044:SF2">
    <property type="entry name" value="DUF676 DOMAIN-CONTAINING PROTEIN"/>
    <property type="match status" value="1"/>
</dbReference>
<evidence type="ECO:0000313" key="3">
    <source>
        <dbReference type="EMBL" id="EPE35692.1"/>
    </source>
</evidence>
<keyword evidence="4" id="KW-1185">Reference proteome</keyword>
<dbReference type="RefSeq" id="XP_008076510.1">
    <property type="nucleotide sequence ID" value="XM_008078319.1"/>
</dbReference>
<name>S3DB42_GLAL2</name>